<feature type="signal peptide" evidence="1">
    <location>
        <begin position="1"/>
        <end position="19"/>
    </location>
</feature>
<dbReference type="Proteomes" id="UP000198779">
    <property type="component" value="Unassembled WGS sequence"/>
</dbReference>
<dbReference type="AlphaFoldDB" id="A0A1G7RSV5"/>
<evidence type="ECO:0000313" key="2">
    <source>
        <dbReference type="EMBL" id="SDG12960.1"/>
    </source>
</evidence>
<protein>
    <submittedName>
        <fullName evidence="2">Uncharacterized protein</fullName>
    </submittedName>
</protein>
<dbReference type="RefSeq" id="WP_143010042.1">
    <property type="nucleotide sequence ID" value="NZ_FNCQ01000001.1"/>
</dbReference>
<dbReference type="STRING" id="645274.SAMN04487901_10156"/>
<gene>
    <name evidence="2" type="ORF">SAMN04487901_10156</name>
</gene>
<sequence>MKKYLLIAVAMLISISSMAVNQKKVVSSKMPMKKEFAAKMNLNSAQSVKGETKFFYSSQNGNLSQEFTKNVNRAESKINLEPAYSLFTYRWSYTAKTTLVLPMYSEAYYAVDGDNAYVTLFGTESTIVKGTKNTEIDNPYAEIGGVPYVFDLSTVSVKFESDETSYILRSASEDEKGNIIRTDASSVVGYYFQENDELYIPDFIGVWNSDPTVKEPEDGFAGIDLQQQKALNEKFFKATYHTTNFGGKESEGDATIIFADDYFFVKGIVPYLPDAWVMFVLNSEDGSSAMIPAYQYLSEGMYYDDNTKTSTHPELWTTIGVSVDSQGAISFPYENRISTYFVDQDETNGVLTIASDGIAYMAILCVGDPQSSYYVDLILTDITISTAFEHISNSITNVSSYKTTATAYYDMQGRKVNADHKGLIIKKSVMSDGSVKSEKIIKK</sequence>
<feature type="chain" id="PRO_5011580298" evidence="1">
    <location>
        <begin position="20"/>
        <end position="443"/>
    </location>
</feature>
<organism evidence="2 3">
    <name type="scientific">Prevotella communis</name>
    <dbReference type="NCBI Taxonomy" id="2913614"/>
    <lineage>
        <taxon>Bacteria</taxon>
        <taxon>Pseudomonadati</taxon>
        <taxon>Bacteroidota</taxon>
        <taxon>Bacteroidia</taxon>
        <taxon>Bacteroidales</taxon>
        <taxon>Prevotellaceae</taxon>
        <taxon>Prevotella</taxon>
    </lineage>
</organism>
<name>A0A1G7RSV5_9BACT</name>
<evidence type="ECO:0000313" key="3">
    <source>
        <dbReference type="Proteomes" id="UP000198779"/>
    </source>
</evidence>
<dbReference type="EMBL" id="FNCQ01000001">
    <property type="protein sequence ID" value="SDG12960.1"/>
    <property type="molecule type" value="Genomic_DNA"/>
</dbReference>
<proteinExistence type="predicted"/>
<keyword evidence="3" id="KW-1185">Reference proteome</keyword>
<keyword evidence="1" id="KW-0732">Signal</keyword>
<accession>A0A1G7RSV5</accession>
<reference evidence="3" key="1">
    <citation type="submission" date="2016-10" db="EMBL/GenBank/DDBJ databases">
        <authorList>
            <person name="Varghese N."/>
            <person name="Submissions S."/>
        </authorList>
    </citation>
    <scope>NUCLEOTIDE SEQUENCE [LARGE SCALE GENOMIC DNA]</scope>
    <source>
        <strain evidence="3">BP1-148</strain>
    </source>
</reference>
<evidence type="ECO:0000256" key="1">
    <source>
        <dbReference type="SAM" id="SignalP"/>
    </source>
</evidence>